<evidence type="ECO:0000256" key="1">
    <source>
        <dbReference type="SAM" id="Phobius"/>
    </source>
</evidence>
<organism evidence="2 3">
    <name type="scientific">Amazona collaria</name>
    <name type="common">yellow-billed parrot</name>
    <dbReference type="NCBI Taxonomy" id="241587"/>
    <lineage>
        <taxon>Eukaryota</taxon>
        <taxon>Metazoa</taxon>
        <taxon>Chordata</taxon>
        <taxon>Craniata</taxon>
        <taxon>Vertebrata</taxon>
        <taxon>Euteleostomi</taxon>
        <taxon>Archelosauria</taxon>
        <taxon>Archosauria</taxon>
        <taxon>Dinosauria</taxon>
        <taxon>Saurischia</taxon>
        <taxon>Theropoda</taxon>
        <taxon>Coelurosauria</taxon>
        <taxon>Aves</taxon>
        <taxon>Neognathae</taxon>
        <taxon>Neoaves</taxon>
        <taxon>Telluraves</taxon>
        <taxon>Australaves</taxon>
        <taxon>Psittaciformes</taxon>
        <taxon>Psittacidae</taxon>
        <taxon>Amazona</taxon>
    </lineage>
</organism>
<dbReference type="AlphaFoldDB" id="A0A8B9F6R9"/>
<protein>
    <submittedName>
        <fullName evidence="2">Uncharacterized protein</fullName>
    </submittedName>
</protein>
<proteinExistence type="predicted"/>
<keyword evidence="1" id="KW-1133">Transmembrane helix</keyword>
<keyword evidence="1" id="KW-0812">Transmembrane</keyword>
<evidence type="ECO:0000313" key="2">
    <source>
        <dbReference type="Ensembl" id="ENSACOP00000005644.1"/>
    </source>
</evidence>
<sequence length="92" mass="10268">MPLKPFACPLPETRFLHAGRRVYKFKIRYGHFSSYSTPTPHVITQSLPHGGMRERICVLGSAVAVIFLLLSSWCSAVVLTFRLGTALITAMF</sequence>
<keyword evidence="1" id="KW-0472">Membrane</keyword>
<reference evidence="2" key="1">
    <citation type="submission" date="2025-08" db="UniProtKB">
        <authorList>
            <consortium name="Ensembl"/>
        </authorList>
    </citation>
    <scope>IDENTIFICATION</scope>
</reference>
<dbReference type="GO" id="GO:0007129">
    <property type="term" value="P:homologous chromosome pairing at meiosis"/>
    <property type="evidence" value="ECO:0007669"/>
    <property type="project" value="TreeGrafter"/>
</dbReference>
<accession>A0A8B9F6R9</accession>
<evidence type="ECO:0000313" key="3">
    <source>
        <dbReference type="Proteomes" id="UP000694522"/>
    </source>
</evidence>
<dbReference type="GO" id="GO:0070197">
    <property type="term" value="P:meiotic attachment of telomere to nuclear envelope"/>
    <property type="evidence" value="ECO:0007669"/>
    <property type="project" value="TreeGrafter"/>
</dbReference>
<dbReference type="InterPro" id="IPR027816">
    <property type="entry name" value="MAJIN"/>
</dbReference>
<dbReference type="Ensembl" id="ENSACOT00000005849.1">
    <property type="protein sequence ID" value="ENSACOP00000005644.1"/>
    <property type="gene ID" value="ENSACOG00000003989.1"/>
</dbReference>
<name>A0A8B9F6R9_9PSIT</name>
<feature type="transmembrane region" description="Helical" evidence="1">
    <location>
        <begin position="56"/>
        <end position="81"/>
    </location>
</feature>
<dbReference type="GO" id="GO:0005637">
    <property type="term" value="C:nuclear inner membrane"/>
    <property type="evidence" value="ECO:0007669"/>
    <property type="project" value="TreeGrafter"/>
</dbReference>
<keyword evidence="3" id="KW-1185">Reference proteome</keyword>
<dbReference type="Pfam" id="PF15077">
    <property type="entry name" value="MAJIN"/>
    <property type="match status" value="1"/>
</dbReference>
<dbReference type="PANTHER" id="PTHR35824">
    <property type="entry name" value="MEMBRANE-ANCHORED JUNCTION PROTEIN MAJIN"/>
    <property type="match status" value="1"/>
</dbReference>
<dbReference type="Proteomes" id="UP000694522">
    <property type="component" value="Unplaced"/>
</dbReference>
<dbReference type="GO" id="GO:0003677">
    <property type="term" value="F:DNA binding"/>
    <property type="evidence" value="ECO:0007669"/>
    <property type="project" value="InterPro"/>
</dbReference>
<dbReference type="PANTHER" id="PTHR35824:SF1">
    <property type="entry name" value="MEMBRANE-ANCHORED JUNCTION PROTEIN"/>
    <property type="match status" value="1"/>
</dbReference>
<reference evidence="2" key="2">
    <citation type="submission" date="2025-09" db="UniProtKB">
        <authorList>
            <consortium name="Ensembl"/>
        </authorList>
    </citation>
    <scope>IDENTIFICATION</scope>
</reference>